<dbReference type="RefSeq" id="WP_096882929.1">
    <property type="nucleotide sequence ID" value="NZ_CP023482.1"/>
</dbReference>
<keyword evidence="2" id="KW-0647">Proteasome</keyword>
<sequence length="558" mass="61847">MSSVIPSLTTRRPMGIETEFGIVHTSDSERERSGANASIRLAHYAVAAYALLEDSPKRRVRWDYGDETPLRDARGFEVQRAAAHPTQLTHEAHDAHVPSVDADFEITVGDDIPLDLDDAATLHFAERRAIGNAVLTNGARLYVDHAHPEYSSPEVMTAREAVVWDKAGERIARLAMARIEEADGIPALALFKNNTDGKGQSYGTHENYLVDRGVPFERLCEILIPFFATRQILVGAGRVGIGTRGEIDGFQISSRADFFENEVGLETTLNRPIVNSRDESHADSSRFRRLHVIIGDANLFETSTFLKLAMTSLVLSLAEREHATGKSLLPDIQLVDPVSAVHEISHDLGFAKTYATTDGRQASALDIQRAYLSAVKNSLEGDEADAETLEAIALWTELLEVLERNPLDAADRIEWVGKYALVKAFRERHGLEWSDPRLAALDLQFTDVREDKSIYEKLAKAGRVRRLVRDDEISHAVTHAPESTRAYIRGGLVTHHRDDLDSAGWDVVTVRHEGAAMRVRLADPTVASKQWCEAHGVDPSGAIETLLESFRKAADEMR</sequence>
<dbReference type="GO" id="GO:0000502">
    <property type="term" value="C:proteasome complex"/>
    <property type="evidence" value="ECO:0007669"/>
    <property type="project" value="UniProtKB-KW"/>
</dbReference>
<dbReference type="Pfam" id="PF03136">
    <property type="entry name" value="Pup_ligase"/>
    <property type="match status" value="1"/>
</dbReference>
<dbReference type="InterPro" id="IPR004347">
    <property type="entry name" value="Pup_ligase/deamidase"/>
</dbReference>
<protein>
    <submittedName>
        <fullName evidence="2">Proteasome accessory factor PafA2</fullName>
    </submittedName>
</protein>
<dbReference type="InterPro" id="IPR022366">
    <property type="entry name" value="Pup_deamidase"/>
</dbReference>
<accession>A0ABN5DNF8</accession>
<comment type="similarity">
    <text evidence="1">Belongs to the Pup ligase/Pup deamidase family. Pup deamidase subfamily.</text>
</comment>
<dbReference type="PANTHER" id="PTHR42307">
    <property type="entry name" value="PUP DEAMIDASE/DEPUPYLASE"/>
    <property type="match status" value="1"/>
</dbReference>
<keyword evidence="3" id="KW-1185">Reference proteome</keyword>
<dbReference type="EMBL" id="CP023482">
    <property type="protein sequence ID" value="ATH96621.1"/>
    <property type="molecule type" value="Genomic_DNA"/>
</dbReference>
<evidence type="ECO:0000313" key="2">
    <source>
        <dbReference type="EMBL" id="ATH96621.1"/>
    </source>
</evidence>
<proteinExistence type="inferred from homology"/>
<evidence type="ECO:0000256" key="1">
    <source>
        <dbReference type="ARBA" id="ARBA00009114"/>
    </source>
</evidence>
<evidence type="ECO:0000313" key="3">
    <source>
        <dbReference type="Proteomes" id="UP000815698"/>
    </source>
</evidence>
<dbReference type="NCBIfam" id="TIGR03688">
    <property type="entry name" value="depupylase_Dop"/>
    <property type="match status" value="1"/>
</dbReference>
<dbReference type="PANTHER" id="PTHR42307:SF2">
    <property type="entry name" value="PUP DEAMIDASE_DEPUPYLASE"/>
    <property type="match status" value="1"/>
</dbReference>
<name>A0ABN5DNF8_9MICO</name>
<organism evidence="2 3">
    <name type="scientific">Dermabacter jinjuensis</name>
    <dbReference type="NCBI Taxonomy" id="1667168"/>
    <lineage>
        <taxon>Bacteria</taxon>
        <taxon>Bacillati</taxon>
        <taxon>Actinomycetota</taxon>
        <taxon>Actinomycetes</taxon>
        <taxon>Micrococcales</taxon>
        <taxon>Dermabacteraceae</taxon>
        <taxon>Dermabacter</taxon>
    </lineage>
</organism>
<reference evidence="2 3" key="1">
    <citation type="journal article" date="2016" name="Int. J. Syst. Evol. Microbiol.">
        <title>Dermabacter jinjuensis sp. nov., a novel species of the genus Dermabacter isolated from a clinical specimen.</title>
        <authorList>
            <person name="Park Y.K."/>
            <person name="Lee K.M."/>
            <person name="Lee W.K."/>
            <person name="Cho M.J."/>
            <person name="Lee H.S."/>
            <person name="Cho Y.G."/>
            <person name="Lee Y.C."/>
            <person name="Lee W.K."/>
            <person name="Seong W.K."/>
            <person name="Hwang K.J."/>
        </authorList>
    </citation>
    <scope>NUCLEOTIDE SEQUENCE [LARGE SCALE GENOMIC DNA]</scope>
    <source>
        <strain evidence="2 3">32T</strain>
    </source>
</reference>
<dbReference type="Proteomes" id="UP000815698">
    <property type="component" value="Chromosome"/>
</dbReference>
<gene>
    <name evidence="2" type="ORF">COP05_05585</name>
</gene>